<dbReference type="PANTHER" id="PTHR35585:SF1">
    <property type="entry name" value="HHE DOMAIN PROTEIN (AFU_ORTHOLOGUE AFUA_4G00730)"/>
    <property type="match status" value="1"/>
</dbReference>
<feature type="domain" description="Hemerythrin-like" evidence="1">
    <location>
        <begin position="92"/>
        <end position="206"/>
    </location>
</feature>
<evidence type="ECO:0000313" key="2">
    <source>
        <dbReference type="EMBL" id="GLI67377.1"/>
    </source>
</evidence>
<keyword evidence="3" id="KW-1185">Reference proteome</keyword>
<comment type="caution">
    <text evidence="2">The sequence shown here is derived from an EMBL/GenBank/DDBJ whole genome shotgun (WGS) entry which is preliminary data.</text>
</comment>
<dbReference type="PANTHER" id="PTHR35585">
    <property type="entry name" value="HHE DOMAIN PROTEIN (AFU_ORTHOLOGUE AFUA_4G00730)"/>
    <property type="match status" value="1"/>
</dbReference>
<dbReference type="Gene3D" id="1.20.120.520">
    <property type="entry name" value="nmb1532 protein domain like"/>
    <property type="match status" value="1"/>
</dbReference>
<gene>
    <name evidence="2" type="ORF">VaNZ11_011558</name>
</gene>
<evidence type="ECO:0000259" key="1">
    <source>
        <dbReference type="Pfam" id="PF01814"/>
    </source>
</evidence>
<dbReference type="EMBL" id="BSDZ01000078">
    <property type="protein sequence ID" value="GLI67377.1"/>
    <property type="molecule type" value="Genomic_DNA"/>
</dbReference>
<organism evidence="2 3">
    <name type="scientific">Volvox africanus</name>
    <dbReference type="NCBI Taxonomy" id="51714"/>
    <lineage>
        <taxon>Eukaryota</taxon>
        <taxon>Viridiplantae</taxon>
        <taxon>Chlorophyta</taxon>
        <taxon>core chlorophytes</taxon>
        <taxon>Chlorophyceae</taxon>
        <taxon>CS clade</taxon>
        <taxon>Chlamydomonadales</taxon>
        <taxon>Volvocaceae</taxon>
        <taxon>Volvox</taxon>
    </lineage>
</organism>
<dbReference type="Pfam" id="PF01814">
    <property type="entry name" value="Hemerythrin"/>
    <property type="match status" value="1"/>
</dbReference>
<sequence length="279" mass="31599">MHECRMHIYPRLLASSDWTGIWNFGAWCIFVVEAAHRDRFHAAVLGHQTFQPPRTSGLLKQGYPVATQVLVASSPRIRGMAASDVQTGPSVISMINEDHRLFKQLWDEYNGPNMNGEMKQKLGWSLIRAIAMHSAAEEEIMYPEIRKRLGPEAADHLLGDDGHQAIKKLLFEANYMSVEKNGEAAYTAKLKEAMKVLFHHIEDEETRTWPRFESLPGVDADLLSHLGRKFDAAKHHAVTRPHPWAPNKPPLNLLANTMTSPLDGALDMWRFGGNPPRYY</sequence>
<name>A0ABQ5SBQ6_9CHLO</name>
<dbReference type="Proteomes" id="UP001165090">
    <property type="component" value="Unassembled WGS sequence"/>
</dbReference>
<evidence type="ECO:0000313" key="3">
    <source>
        <dbReference type="Proteomes" id="UP001165090"/>
    </source>
</evidence>
<reference evidence="2 3" key="1">
    <citation type="journal article" date="2023" name="IScience">
        <title>Expanded male sex-determining region conserved during the evolution of homothallism in the green alga Volvox.</title>
        <authorList>
            <person name="Yamamoto K."/>
            <person name="Matsuzaki R."/>
            <person name="Mahakham W."/>
            <person name="Heman W."/>
            <person name="Sekimoto H."/>
            <person name="Kawachi M."/>
            <person name="Minakuchi Y."/>
            <person name="Toyoda A."/>
            <person name="Nozaki H."/>
        </authorList>
    </citation>
    <scope>NUCLEOTIDE SEQUENCE [LARGE SCALE GENOMIC DNA]</scope>
    <source>
        <strain evidence="2 3">NIES-4468</strain>
    </source>
</reference>
<dbReference type="InterPro" id="IPR012312">
    <property type="entry name" value="Hemerythrin-like"/>
</dbReference>
<protein>
    <recommendedName>
        <fullName evidence="1">Hemerythrin-like domain-containing protein</fullName>
    </recommendedName>
</protein>
<proteinExistence type="predicted"/>
<accession>A0ABQ5SBQ6</accession>